<evidence type="ECO:0000256" key="12">
    <source>
        <dbReference type="ARBA" id="ARBA00023136"/>
    </source>
</evidence>
<evidence type="ECO:0000256" key="9">
    <source>
        <dbReference type="ARBA" id="ARBA00022989"/>
    </source>
</evidence>
<dbReference type="PIRSF" id="PIRSF000332">
    <property type="entry name" value="FMO"/>
    <property type="match status" value="1"/>
</dbReference>
<dbReference type="Pfam" id="PF00743">
    <property type="entry name" value="FMO-like"/>
    <property type="match status" value="1"/>
</dbReference>
<name>A0AAE0MDE5_9PEZI</name>
<dbReference type="AlphaFoldDB" id="A0AAE0MDE5"/>
<dbReference type="InterPro" id="IPR036188">
    <property type="entry name" value="FAD/NAD-bd_sf"/>
</dbReference>
<dbReference type="GO" id="GO:0034899">
    <property type="term" value="F:trimethylamine monooxygenase activity"/>
    <property type="evidence" value="ECO:0007669"/>
    <property type="project" value="UniProtKB-EC"/>
</dbReference>
<evidence type="ECO:0000256" key="18">
    <source>
        <dbReference type="ARBA" id="ARBA00045957"/>
    </source>
</evidence>
<comment type="caution">
    <text evidence="23">The sequence shown here is derived from an EMBL/GenBank/DDBJ whole genome shotgun (WGS) entry which is preliminary data.</text>
</comment>
<keyword evidence="12" id="KW-0472">Membrane</keyword>
<keyword evidence="10" id="KW-0560">Oxidoreductase</keyword>
<dbReference type="GO" id="GO:0050661">
    <property type="term" value="F:NADP binding"/>
    <property type="evidence" value="ECO:0007669"/>
    <property type="project" value="InterPro"/>
</dbReference>
<comment type="catalytic activity">
    <reaction evidence="19">
        <text>hypotaurine + NADH + O2 + H(+) = taurine + NAD(+) + H2O</text>
        <dbReference type="Rhea" id="RHEA:74111"/>
        <dbReference type="ChEBI" id="CHEBI:15377"/>
        <dbReference type="ChEBI" id="CHEBI:15378"/>
        <dbReference type="ChEBI" id="CHEBI:15379"/>
        <dbReference type="ChEBI" id="CHEBI:57540"/>
        <dbReference type="ChEBI" id="CHEBI:57853"/>
        <dbReference type="ChEBI" id="CHEBI:57945"/>
        <dbReference type="ChEBI" id="CHEBI:507393"/>
        <dbReference type="EC" id="1.14.13.8"/>
    </reaction>
    <physiologicalReaction direction="left-to-right" evidence="19">
        <dbReference type="Rhea" id="RHEA:74112"/>
    </physiologicalReaction>
</comment>
<comment type="cofactor">
    <cofactor evidence="1">
        <name>FAD</name>
        <dbReference type="ChEBI" id="CHEBI:57692"/>
    </cofactor>
</comment>
<comment type="catalytic activity">
    <reaction evidence="22">
        <text>N,N-dimethylaniline + NADPH + O2 + H(+) = N,N-dimethylaniline N-oxide + NADP(+) + H2O</text>
        <dbReference type="Rhea" id="RHEA:24468"/>
        <dbReference type="ChEBI" id="CHEBI:15377"/>
        <dbReference type="ChEBI" id="CHEBI:15378"/>
        <dbReference type="ChEBI" id="CHEBI:15379"/>
        <dbReference type="ChEBI" id="CHEBI:16269"/>
        <dbReference type="ChEBI" id="CHEBI:17735"/>
        <dbReference type="ChEBI" id="CHEBI:57783"/>
        <dbReference type="ChEBI" id="CHEBI:58349"/>
        <dbReference type="EC" id="1.14.13.8"/>
    </reaction>
    <physiologicalReaction direction="left-to-right" evidence="22">
        <dbReference type="Rhea" id="RHEA:24469"/>
    </physiologicalReaction>
</comment>
<dbReference type="InterPro" id="IPR020946">
    <property type="entry name" value="Flavin_mOase-like"/>
</dbReference>
<evidence type="ECO:0000256" key="15">
    <source>
        <dbReference type="ARBA" id="ARBA00034536"/>
    </source>
</evidence>
<dbReference type="Gene3D" id="3.50.50.60">
    <property type="entry name" value="FAD/NAD(P)-binding domain"/>
    <property type="match status" value="1"/>
</dbReference>
<dbReference type="SUPFAM" id="SSF51905">
    <property type="entry name" value="FAD/NAD(P)-binding domain"/>
    <property type="match status" value="2"/>
</dbReference>
<evidence type="ECO:0000256" key="8">
    <source>
        <dbReference type="ARBA" id="ARBA00022857"/>
    </source>
</evidence>
<evidence type="ECO:0000313" key="23">
    <source>
        <dbReference type="EMBL" id="KAK3326959.1"/>
    </source>
</evidence>
<comment type="subcellular location">
    <subcellularLocation>
        <location evidence="2">Endoplasmic reticulum membrane</location>
        <topology evidence="2">Single-pass membrane protein</topology>
    </subcellularLocation>
</comment>
<evidence type="ECO:0000256" key="4">
    <source>
        <dbReference type="ARBA" id="ARBA00022630"/>
    </source>
</evidence>
<evidence type="ECO:0000256" key="2">
    <source>
        <dbReference type="ARBA" id="ARBA00004389"/>
    </source>
</evidence>
<organism evidence="23 24">
    <name type="scientific">Cercophora scortea</name>
    <dbReference type="NCBI Taxonomy" id="314031"/>
    <lineage>
        <taxon>Eukaryota</taxon>
        <taxon>Fungi</taxon>
        <taxon>Dikarya</taxon>
        <taxon>Ascomycota</taxon>
        <taxon>Pezizomycotina</taxon>
        <taxon>Sordariomycetes</taxon>
        <taxon>Sordariomycetidae</taxon>
        <taxon>Sordariales</taxon>
        <taxon>Lasiosphaeriaceae</taxon>
        <taxon>Cercophora</taxon>
    </lineage>
</organism>
<evidence type="ECO:0000256" key="7">
    <source>
        <dbReference type="ARBA" id="ARBA00022827"/>
    </source>
</evidence>
<evidence type="ECO:0000313" key="24">
    <source>
        <dbReference type="Proteomes" id="UP001286456"/>
    </source>
</evidence>
<keyword evidence="24" id="KW-1185">Reference proteome</keyword>
<dbReference type="PRINTS" id="PR00370">
    <property type="entry name" value="FMOXYGENASE"/>
</dbReference>
<dbReference type="InterPro" id="IPR000960">
    <property type="entry name" value="Flavin_mOase"/>
</dbReference>
<evidence type="ECO:0000256" key="19">
    <source>
        <dbReference type="ARBA" id="ARBA00047338"/>
    </source>
</evidence>
<dbReference type="InterPro" id="IPR050346">
    <property type="entry name" value="FMO-like"/>
</dbReference>
<dbReference type="PANTHER" id="PTHR23023">
    <property type="entry name" value="DIMETHYLANILINE MONOOXYGENASE"/>
    <property type="match status" value="1"/>
</dbReference>
<accession>A0AAE0MDE5</accession>
<comment type="catalytic activity">
    <reaction evidence="21">
        <text>trimethylamine + NADPH + O2 = trimethylamine N-oxide + NADP(+) + H2O</text>
        <dbReference type="Rhea" id="RHEA:31979"/>
        <dbReference type="ChEBI" id="CHEBI:15377"/>
        <dbReference type="ChEBI" id="CHEBI:15379"/>
        <dbReference type="ChEBI" id="CHEBI:15724"/>
        <dbReference type="ChEBI" id="CHEBI:57783"/>
        <dbReference type="ChEBI" id="CHEBI:58349"/>
        <dbReference type="ChEBI" id="CHEBI:58389"/>
        <dbReference type="EC" id="1.14.13.148"/>
    </reaction>
    <physiologicalReaction direction="left-to-right" evidence="21">
        <dbReference type="Rhea" id="RHEA:31980"/>
    </physiologicalReaction>
</comment>
<evidence type="ECO:0000256" key="13">
    <source>
        <dbReference type="ARBA" id="ARBA00029725"/>
    </source>
</evidence>
<dbReference type="GO" id="GO:0005789">
    <property type="term" value="C:endoplasmic reticulum membrane"/>
    <property type="evidence" value="ECO:0007669"/>
    <property type="project" value="UniProtKB-SubCell"/>
</dbReference>
<evidence type="ECO:0000256" key="16">
    <source>
        <dbReference type="ARBA" id="ARBA00034554"/>
    </source>
</evidence>
<evidence type="ECO:0000256" key="17">
    <source>
        <dbReference type="ARBA" id="ARBA00034561"/>
    </source>
</evidence>
<dbReference type="EMBL" id="JAUEPO010000003">
    <property type="protein sequence ID" value="KAK3326959.1"/>
    <property type="molecule type" value="Genomic_DNA"/>
</dbReference>
<protein>
    <recommendedName>
        <fullName evidence="15">Flavin-containing monooxygenase 1</fullName>
        <ecNumber evidence="14">1.14.13.148</ecNumber>
    </recommendedName>
    <alternativeName>
        <fullName evidence="17">Dimethylaniline monooxygenase [N-oxide-forming] 1</fullName>
    </alternativeName>
    <alternativeName>
        <fullName evidence="13">Dimethylaniline oxidase 1</fullName>
    </alternativeName>
    <alternativeName>
        <fullName evidence="16">Trimethylamine monooxygenase</fullName>
    </alternativeName>
</protein>
<keyword evidence="8" id="KW-0521">NADP</keyword>
<dbReference type="GO" id="GO:0050660">
    <property type="term" value="F:flavin adenine dinucleotide binding"/>
    <property type="evidence" value="ECO:0007669"/>
    <property type="project" value="InterPro"/>
</dbReference>
<dbReference type="Proteomes" id="UP001286456">
    <property type="component" value="Unassembled WGS sequence"/>
</dbReference>
<evidence type="ECO:0000256" key="20">
    <source>
        <dbReference type="ARBA" id="ARBA00048041"/>
    </source>
</evidence>
<dbReference type="GO" id="GO:0004499">
    <property type="term" value="F:N,N-dimethylaniline monooxygenase activity"/>
    <property type="evidence" value="ECO:0007669"/>
    <property type="project" value="InterPro"/>
</dbReference>
<keyword evidence="6" id="KW-0256">Endoplasmic reticulum</keyword>
<evidence type="ECO:0000256" key="14">
    <source>
        <dbReference type="ARBA" id="ARBA00034528"/>
    </source>
</evidence>
<reference evidence="23" key="2">
    <citation type="submission" date="2023-06" db="EMBL/GenBank/DDBJ databases">
        <authorList>
            <consortium name="Lawrence Berkeley National Laboratory"/>
            <person name="Haridas S."/>
            <person name="Hensen N."/>
            <person name="Bonometti L."/>
            <person name="Westerberg I."/>
            <person name="Brannstrom I.O."/>
            <person name="Guillou S."/>
            <person name="Cros-Aarteil S."/>
            <person name="Calhoun S."/>
            <person name="Kuo A."/>
            <person name="Mondo S."/>
            <person name="Pangilinan J."/>
            <person name="Riley R."/>
            <person name="Labutti K."/>
            <person name="Andreopoulos B."/>
            <person name="Lipzen A."/>
            <person name="Chen C."/>
            <person name="Yanf M."/>
            <person name="Daum C."/>
            <person name="Ng V."/>
            <person name="Clum A."/>
            <person name="Steindorff A."/>
            <person name="Ohm R."/>
            <person name="Martin F."/>
            <person name="Silar P."/>
            <person name="Natvig D."/>
            <person name="Lalanne C."/>
            <person name="Gautier V."/>
            <person name="Ament-Velasquez S.L."/>
            <person name="Kruys A."/>
            <person name="Hutchinson M.I."/>
            <person name="Powell A.J."/>
            <person name="Barry K."/>
            <person name="Miller A.N."/>
            <person name="Grigoriev I.V."/>
            <person name="Debuchy R."/>
            <person name="Gladieux P."/>
            <person name="Thoren M.H."/>
            <person name="Johannesson H."/>
        </authorList>
    </citation>
    <scope>NUCLEOTIDE SEQUENCE</scope>
    <source>
        <strain evidence="23">SMH4131-1</strain>
    </source>
</reference>
<evidence type="ECO:0000256" key="11">
    <source>
        <dbReference type="ARBA" id="ARBA00023033"/>
    </source>
</evidence>
<proteinExistence type="inferred from homology"/>
<evidence type="ECO:0000256" key="5">
    <source>
        <dbReference type="ARBA" id="ARBA00022692"/>
    </source>
</evidence>
<evidence type="ECO:0000256" key="10">
    <source>
        <dbReference type="ARBA" id="ARBA00023002"/>
    </source>
</evidence>
<evidence type="ECO:0000256" key="1">
    <source>
        <dbReference type="ARBA" id="ARBA00001974"/>
    </source>
</evidence>
<evidence type="ECO:0000256" key="22">
    <source>
        <dbReference type="ARBA" id="ARBA00049443"/>
    </source>
</evidence>
<comment type="similarity">
    <text evidence="3">Belongs to the FMO family.</text>
</comment>
<evidence type="ECO:0000256" key="21">
    <source>
        <dbReference type="ARBA" id="ARBA00048088"/>
    </source>
</evidence>
<keyword evidence="9" id="KW-1133">Transmembrane helix</keyword>
<comment type="catalytic activity">
    <reaction evidence="20">
        <text>hypotaurine + NADPH + O2 + H(+) = taurine + NADP(+) + H2O</text>
        <dbReference type="Rhea" id="RHEA:69819"/>
        <dbReference type="ChEBI" id="CHEBI:15377"/>
        <dbReference type="ChEBI" id="CHEBI:15378"/>
        <dbReference type="ChEBI" id="CHEBI:15379"/>
        <dbReference type="ChEBI" id="CHEBI:57783"/>
        <dbReference type="ChEBI" id="CHEBI:57853"/>
        <dbReference type="ChEBI" id="CHEBI:58349"/>
        <dbReference type="ChEBI" id="CHEBI:507393"/>
        <dbReference type="EC" id="1.14.13.8"/>
    </reaction>
    <physiologicalReaction direction="left-to-right" evidence="20">
        <dbReference type="Rhea" id="RHEA:69820"/>
    </physiologicalReaction>
</comment>
<dbReference type="FunFam" id="3.50.50.60:FF:000159">
    <property type="entry name" value="Dimethylaniline monooxygenase [N-oxide-forming]"/>
    <property type="match status" value="1"/>
</dbReference>
<gene>
    <name evidence="23" type="ORF">B0T19DRAFT_149539</name>
</gene>
<comment type="function">
    <text evidence="18">Broad spectrum monooxygenase that catalyzes the oxygenation of a wide variety of nitrogen- and sulfur-containing compounds including xenobiotics. Catalyzes the S-oxygenation of hypotaurine to produce taurine, an organic osmolyte involved in cell volume regulation as well as a variety of cytoprotective and developmental processes. In vitro, catalyzes the N-oxygenation of trimethylamine (TMA) to produce trimethylamine N-oxide (TMAO) and could therefore participate to the detoxification of this compound that is generated by the action of gut microbiota from dietary precursors such as choline, choline containing compounds, betaine or L-carnitine.</text>
</comment>
<sequence>MAKQTRVAVIGAGISGLVAIKEALAAGFEVVGFDARPEVGGAWAYQDCALDAQPNAVWSSMYQGTMLNSCRDTSSFSDFPFDPARYPDYFKHTLMLRYLNEYADHFGLRTHIRLRTTVLECVPQEDGTWAVRTQEEGVSEPSTAIFDAVFACSGHLSSPMVPDFPGLKDFQGQFLHSHCYRSPAPFEGKKVAIIGFGSSAVDIACEIAPQAKELHLITRRGGWVLPRYILGKPTEALDNRATQLWVPSKLSQWLQTKLLNIVDIPSPPSLKPSHRLLEQSPTLRGDFKEKVATGLITIQRATVSSFTPTGLSLTSTLPRPTTDTPLPTTLDVDVIIAATGYNLTLPYLPPSTLSSPSTPPDAVDLYKLLLPAHHKNLFLLGFAETIGPLPPAAEAQARHAVALLAGRIPTPSQDEITRGIEAFHAHQAKEFVHSPRHALVTHMIEYTDGLLEPIGAAPTFGRLLGRVFTSGRPWRALKVLNAVWFGIPASAQWRLVGDGSGVELAEETVLRIAKGKGELSKGEKKALGLV</sequence>
<dbReference type="EC" id="1.14.13.148" evidence="14"/>
<keyword evidence="5" id="KW-0812">Transmembrane</keyword>
<keyword evidence="7" id="KW-0274">FAD</keyword>
<evidence type="ECO:0000256" key="6">
    <source>
        <dbReference type="ARBA" id="ARBA00022824"/>
    </source>
</evidence>
<keyword evidence="4" id="KW-0285">Flavoprotein</keyword>
<keyword evidence="11 23" id="KW-0503">Monooxygenase</keyword>
<reference evidence="23" key="1">
    <citation type="journal article" date="2023" name="Mol. Phylogenet. Evol.">
        <title>Genome-scale phylogeny and comparative genomics of the fungal order Sordariales.</title>
        <authorList>
            <person name="Hensen N."/>
            <person name="Bonometti L."/>
            <person name="Westerberg I."/>
            <person name="Brannstrom I.O."/>
            <person name="Guillou S."/>
            <person name="Cros-Aarteil S."/>
            <person name="Calhoun S."/>
            <person name="Haridas S."/>
            <person name="Kuo A."/>
            <person name="Mondo S."/>
            <person name="Pangilinan J."/>
            <person name="Riley R."/>
            <person name="LaButti K."/>
            <person name="Andreopoulos B."/>
            <person name="Lipzen A."/>
            <person name="Chen C."/>
            <person name="Yan M."/>
            <person name="Daum C."/>
            <person name="Ng V."/>
            <person name="Clum A."/>
            <person name="Steindorff A."/>
            <person name="Ohm R.A."/>
            <person name="Martin F."/>
            <person name="Silar P."/>
            <person name="Natvig D.O."/>
            <person name="Lalanne C."/>
            <person name="Gautier V."/>
            <person name="Ament-Velasquez S.L."/>
            <person name="Kruys A."/>
            <person name="Hutchinson M.I."/>
            <person name="Powell A.J."/>
            <person name="Barry K."/>
            <person name="Miller A.N."/>
            <person name="Grigoriev I.V."/>
            <person name="Debuchy R."/>
            <person name="Gladieux P."/>
            <person name="Hiltunen Thoren M."/>
            <person name="Johannesson H."/>
        </authorList>
    </citation>
    <scope>NUCLEOTIDE SEQUENCE</scope>
    <source>
        <strain evidence="23">SMH4131-1</strain>
    </source>
</reference>
<evidence type="ECO:0000256" key="3">
    <source>
        <dbReference type="ARBA" id="ARBA00009183"/>
    </source>
</evidence>